<evidence type="ECO:0000259" key="2">
    <source>
        <dbReference type="PROSITE" id="PS00022"/>
    </source>
</evidence>
<protein>
    <recommendedName>
        <fullName evidence="2">EGF-like domain-containing protein</fullName>
    </recommendedName>
</protein>
<keyword evidence="4" id="KW-1185">Reference proteome</keyword>
<gene>
    <name evidence="3" type="ORF">GCK32_009081</name>
</gene>
<evidence type="ECO:0000256" key="1">
    <source>
        <dbReference type="SAM" id="MobiDB-lite"/>
    </source>
</evidence>
<organism evidence="3 4">
    <name type="scientific">Trichostrongylus colubriformis</name>
    <name type="common">Black scour worm</name>
    <dbReference type="NCBI Taxonomy" id="6319"/>
    <lineage>
        <taxon>Eukaryota</taxon>
        <taxon>Metazoa</taxon>
        <taxon>Ecdysozoa</taxon>
        <taxon>Nematoda</taxon>
        <taxon>Chromadorea</taxon>
        <taxon>Rhabditida</taxon>
        <taxon>Rhabditina</taxon>
        <taxon>Rhabditomorpha</taxon>
        <taxon>Strongyloidea</taxon>
        <taxon>Trichostrongylidae</taxon>
        <taxon>Trichostrongylus</taxon>
    </lineage>
</organism>
<dbReference type="PROSITE" id="PS00022">
    <property type="entry name" value="EGF_1"/>
    <property type="match status" value="1"/>
</dbReference>
<evidence type="ECO:0000313" key="3">
    <source>
        <dbReference type="EMBL" id="KAK5978544.1"/>
    </source>
</evidence>
<feature type="domain" description="EGF-like" evidence="2">
    <location>
        <begin position="409"/>
        <end position="420"/>
    </location>
</feature>
<accession>A0AAN8J263</accession>
<feature type="region of interest" description="Disordered" evidence="1">
    <location>
        <begin position="33"/>
        <end position="153"/>
    </location>
</feature>
<proteinExistence type="predicted"/>
<dbReference type="AlphaFoldDB" id="A0AAN8J263"/>
<evidence type="ECO:0000313" key="4">
    <source>
        <dbReference type="Proteomes" id="UP001331761"/>
    </source>
</evidence>
<feature type="compositionally biased region" description="Low complexity" evidence="1">
    <location>
        <begin position="35"/>
        <end position="151"/>
    </location>
</feature>
<sequence>MAVAAKISSIPVTENINVRTLMASGFQVLTDDADTSTASSPTTTSVTPPSSTTPASAASSSTSASGTSSSVSASSSITPSFTSASQTSPASSASALTTSPGSAGDTTISATTVTGASSTTDAGTSASSTSSSTSLPSTSTIAPTTETTTTPLQMATVDVSNDKTAIDGKLLLQKSVALSNEVQSLIDEITALEASVNATNSPYFSQMTQMQEDAKQMDANLTGLLVQLNKQIDRQEKLSITVANFTKYYECFAASQCVTPTAPPTTTVVTTAPPLLPCPTVTANPVKDVSQQYDVPNNTNIRCSVVFTADDNFNVVLDVNVTIYGSGAALNIINARTGSLIKSFVSTEMNAAIDTKVQSAQVFYSADWKSSIEFNISYYAVNQSDPCGDPGICNNGTCTVDPNTGGVLCLCRGCEVGSYCETETDPCGTATAERKCRIGKSPGPGTCAVDDSITDYCAYKCNCTFPVEGVTNQCASSNQSLQSTWWRSSQEFLLSPLHQMWKNVW</sequence>
<reference evidence="3 4" key="1">
    <citation type="submission" date="2019-10" db="EMBL/GenBank/DDBJ databases">
        <title>Assembly and Annotation for the nematode Trichostrongylus colubriformis.</title>
        <authorList>
            <person name="Martin J."/>
        </authorList>
    </citation>
    <scope>NUCLEOTIDE SEQUENCE [LARGE SCALE GENOMIC DNA]</scope>
    <source>
        <strain evidence="3">G859</strain>
        <tissue evidence="3">Whole worm</tissue>
    </source>
</reference>
<name>A0AAN8J263_TRICO</name>
<dbReference type="Proteomes" id="UP001331761">
    <property type="component" value="Unassembled WGS sequence"/>
</dbReference>
<dbReference type="InterPro" id="IPR000742">
    <property type="entry name" value="EGF"/>
</dbReference>
<dbReference type="EMBL" id="WIXE01009322">
    <property type="protein sequence ID" value="KAK5978544.1"/>
    <property type="molecule type" value="Genomic_DNA"/>
</dbReference>
<comment type="caution">
    <text evidence="3">The sequence shown here is derived from an EMBL/GenBank/DDBJ whole genome shotgun (WGS) entry which is preliminary data.</text>
</comment>